<protein>
    <submittedName>
        <fullName evidence="1">Uncharacterized protein</fullName>
    </submittedName>
</protein>
<reference evidence="1 2" key="1">
    <citation type="submission" date="2006-09" db="EMBL/GenBank/DDBJ databases">
        <authorList>
            <person name="Emerson D."/>
            <person name="Ferriera S."/>
            <person name="Johnson J."/>
            <person name="Kravitz S."/>
            <person name="Halpern A."/>
            <person name="Remington K."/>
            <person name="Beeson K."/>
            <person name="Tran B."/>
            <person name="Rogers Y.-H."/>
            <person name="Friedman R."/>
            <person name="Venter J.C."/>
        </authorList>
    </citation>
    <scope>NUCLEOTIDE SEQUENCE [LARGE SCALE GENOMIC DNA]</scope>
    <source>
        <strain evidence="1 2">PV-1</strain>
    </source>
</reference>
<dbReference type="AlphaFoldDB" id="Q0EXG6"/>
<dbReference type="InParanoid" id="Q0EXG6"/>
<keyword evidence="2" id="KW-1185">Reference proteome</keyword>
<dbReference type="eggNOG" id="ENOG5033KYM">
    <property type="taxonomic scope" value="Bacteria"/>
</dbReference>
<sequence length="198" mass="23297">MNLHEINEGLKLIENPEIGIRLMAQDNREAGDQAFREVNRLFHNLLASAKTLIEHTRIFMDKYYTGTSIHQAYSQKIRDDYANDELCRFIQDLRNYMLHQGLPHSEMSLSAQRDGYIETTISLDVEKLKLWSRWSPKSKQYLLKSGKKIKVSTITGEYGNKINALNEWLHTHLHKYHEHELDELKSMRDEYISKYGEA</sequence>
<evidence type="ECO:0000313" key="1">
    <source>
        <dbReference type="EMBL" id="EAU53950.1"/>
    </source>
</evidence>
<dbReference type="Proteomes" id="UP000005297">
    <property type="component" value="Unassembled WGS sequence"/>
</dbReference>
<gene>
    <name evidence="1" type="ORF">SPV1_13167</name>
</gene>
<evidence type="ECO:0000313" key="2">
    <source>
        <dbReference type="Proteomes" id="UP000005297"/>
    </source>
</evidence>
<organism evidence="1 2">
    <name type="scientific">Mariprofundus ferrooxydans PV-1</name>
    <dbReference type="NCBI Taxonomy" id="314345"/>
    <lineage>
        <taxon>Bacteria</taxon>
        <taxon>Pseudomonadati</taxon>
        <taxon>Pseudomonadota</taxon>
        <taxon>Candidatius Mariprofundia</taxon>
        <taxon>Mariprofundales</taxon>
        <taxon>Mariprofundaceae</taxon>
        <taxon>Mariprofundus</taxon>
    </lineage>
</organism>
<name>Q0EXG6_9PROT</name>
<dbReference type="HOGENOM" id="CLU_1376724_0_0_0"/>
<comment type="caution">
    <text evidence="1">The sequence shown here is derived from an EMBL/GenBank/DDBJ whole genome shotgun (WGS) entry which is preliminary data.</text>
</comment>
<dbReference type="EMBL" id="AATS01000014">
    <property type="protein sequence ID" value="EAU53950.1"/>
    <property type="molecule type" value="Genomic_DNA"/>
</dbReference>
<accession>Q0EXG6</accession>
<proteinExistence type="predicted"/>